<dbReference type="Gene3D" id="3.40.50.300">
    <property type="entry name" value="P-loop containing nucleotide triphosphate hydrolases"/>
    <property type="match status" value="1"/>
</dbReference>
<protein>
    <submittedName>
        <fullName evidence="8">Polyprotein</fullName>
    </submittedName>
</protein>
<keyword evidence="3" id="KW-0548">Nucleotidyltransferase</keyword>
<evidence type="ECO:0000256" key="2">
    <source>
        <dbReference type="ARBA" id="ARBA00022679"/>
    </source>
</evidence>
<dbReference type="GO" id="GO:0000166">
    <property type="term" value="F:nucleotide binding"/>
    <property type="evidence" value="ECO:0007669"/>
    <property type="project" value="UniProtKB-KW"/>
</dbReference>
<dbReference type="InterPro" id="IPR043502">
    <property type="entry name" value="DNA/RNA_pol_sf"/>
</dbReference>
<reference evidence="8" key="1">
    <citation type="journal article" date="2019" name="Microorganisms">
        <title>Defective RNA of a Novel Mycovirus with High Transmissibility Detrimental to Biocontrol Properties of Trichoderma spp.</title>
        <authorList>
            <person name="You J."/>
            <person name="Zhou K."/>
            <person name="Liu X."/>
            <person name="Wu M."/>
            <person name="Yang L."/>
            <person name="Zhang J."/>
            <person name="Chen W."/>
            <person name="Li G."/>
        </authorList>
    </citation>
    <scope>NUCLEOTIDE SEQUENCE</scope>
    <source>
        <strain evidence="8">THHV1-S.T-70D</strain>
    </source>
</reference>
<dbReference type="GO" id="GO:0003723">
    <property type="term" value="F:RNA binding"/>
    <property type="evidence" value="ECO:0007669"/>
    <property type="project" value="InterPro"/>
</dbReference>
<name>A0A5Q0QPJ5_9VIRU</name>
<evidence type="ECO:0000313" key="8">
    <source>
        <dbReference type="EMBL" id="QGA30970.1"/>
    </source>
</evidence>
<dbReference type="Gene3D" id="3.40.50.2000">
    <property type="entry name" value="Glycogen Phosphorylase B"/>
    <property type="match status" value="1"/>
</dbReference>
<keyword evidence="4" id="KW-0547">Nucleotide-binding</keyword>
<organism evidence="8">
    <name type="scientific">Trichoderma harzianum hypovirus 1</name>
    <dbReference type="NCBI Taxonomy" id="2664558"/>
    <lineage>
        <taxon>Viruses</taxon>
        <taxon>Riboviria</taxon>
        <taxon>Orthornavirae</taxon>
        <taxon>Pisuviricota</taxon>
        <taxon>Duplopiviricetes</taxon>
        <taxon>Durnavirales</taxon>
        <taxon>Hypoviridae</taxon>
        <taxon>Betahypovirus</taxon>
        <taxon>Betahypovirus trichodermae</taxon>
    </lineage>
</organism>
<dbReference type="GO" id="GO:0003968">
    <property type="term" value="F:RNA-directed RNA polymerase activity"/>
    <property type="evidence" value="ECO:0007669"/>
    <property type="project" value="UniProtKB-KW"/>
</dbReference>
<keyword evidence="2" id="KW-0808">Transferase</keyword>
<feature type="domain" description="Helicase ATP-binding" evidence="6">
    <location>
        <begin position="2385"/>
        <end position="2503"/>
    </location>
</feature>
<dbReference type="SUPFAM" id="SSF56672">
    <property type="entry name" value="DNA/RNA polymerases"/>
    <property type="match status" value="1"/>
</dbReference>
<feature type="domain" description="PPPDE" evidence="7">
    <location>
        <begin position="1241"/>
        <end position="1368"/>
    </location>
</feature>
<evidence type="ECO:0000256" key="3">
    <source>
        <dbReference type="ARBA" id="ARBA00022695"/>
    </source>
</evidence>
<gene>
    <name evidence="8" type="primary">ORFS</name>
</gene>
<sequence length="2807" mass="321468">MGMFYGFVVLPAPDFIHLLPVFDLPMQLPDEVDALGPQPNREGRPAFPIENPSELLPILEGWLSAFGCVLEERHIFWLFSTIKRCVHGRFVMPQGFPIALECQCKDPLCTTGQRMVSHLKDLGLGHVRPEHEAPPLGGMADCWKTFLWLKPDDVTGPLPLTKALSMFEEFLCNTAVPCSSENCKIYRREERKMRIRNNNLRANALFMQRFGRVAVDDRLKASVSNPEAFFPNTAPGPYFTRTSNPTIMLPAEEVNVLESPGMKDCTEHIPPLFVAERKMLLSKVPGGYHLEVCPRRKAFLGKDAWEIYDELKLLVEDWKRSVPKPDRVSVPIRTLLPLSDSGCVVDWPEDTDEWLLGLTTAVVMGTIGDVEPTLDVVASNYFTSQIEKVEDLSFRDHFIAKDCSPGVGWMASDFFDVCPEFSRVLSDKYENSKCNLVVSKHLWNNICSVWGGDPMPLELEEDPIPGQFPSEQSISPNDCEVVYVVPPRPVGVHKRPMPPDFVLVTHPDHLERFSSEGWQTNPLPIDSRSFIDMGQRILQGGLMAVKDMKAMHETLFQCLRAAQLTVEQSDLVYLVSGTTFHYFVGSLFPDKQIFEVCPVPREDNGVCPEFYLGHYFRYLSLDPSFGFKIGRMYAKLLTAPKYLKELEWEGTYKYSEPPKFHSIMPWAAQKWNISGPNVGFKPFDDFVAKVCFEEKEKLKIYFSLGSCEKINTHAESVIKWLQSLNADLYVDSRWMKKFVGPNIREAPFFSHALGLHQYDLVVHHGGSGVTNTCLIVGVPQMIIPIIGDQFIWYQALKKQLVPPFTDEYTLRAWLFDERLPPRYLDEPFDNLPLEWQKLVNEVGGRWVEPFAWHPQCCHDLETYGYPEILDRVVADLDTVWITTFDTGSNRGKGPHLNLKWISKTHMINGPKLPGRRGFPTFATYPNHAHGWLGYFEKISIGCVDTQYAGQIDYNLWADLAKLNIASKEISNKYQRVLPSGGTCEVCGKERDLLLLRVCLFCCSRRLENGYRFEELLNSNPAEIYQREPRLKPYPKSLPHALGIFGTAVQSRKRYYQLDSRMLARAPNYRVARALLDQVRDLDDVMNVEAFWKYTNCQPPHYTFKTSESTISYMIQLQVRKHASVTTDRIMEDLVRAMANVLSIGSLSSISKRVLNRNILNKSGRDFMAKKWHVLVDALRHFDDLAKSLDINAMPAWVRERFDPLPHAKHKSLIAWGLASPRQIRSRAGSKMWMNLIGGTPSQISIHLFSLKLPALGTRFGVFHAVVEYQGWFWELQQVAGETCRINRTAWAPEGTPDRPLVKTIIVDEPVIGSLSHTQIKNQFDGLDYKVLGDNCLVFANLLVYLLTGKVVPWRHFGVFGKDLEFDLWPNFKQYVSSFFFLEEDEERLAIREKPSDFLNYMKNGEVAKQVAWVGPKRFVRDYGLVAVQRVDAVINAFHPDGIENLPMERDHLLDFIELGTKNFGLSGFVLARAIMTRRLRRIPTSRSKFRFLERVLVLFRQLKDIKIVADLRDVIDAVPTLQHVLRRGRKVAWTPLFNITVPRHWFRSGSRLVEMKHDPENLQVQPKKRVVLDLPQIVGRYKHYFPNVEFPKIGFKYVKPGEYEVGVKVPIRKKLPEMDNLTLALVRELQDMHPFEMGVFSLRFGTEAMAERVTDRYFSGSFEEFQLISEAEQEEIAEAIFTNEKRLFENAQLINPEEVWRKWHRNYSAGFPYRFNARGNDSRQHFVDAAGGKEAFLQGIRRYIESPEAFPTVSHAFIKDEVLPRSYVEREKIRTIIAQDPLNYFLSMAVQGDHNKRLDPTSFSAVGVSAAHGEMAELAEKHLAYRHHYAMDVTAMDSTMAVDCFGVIKKLRKKGFINHPQREAVETIIDATYDNLMTSWIIDIHTGRARLKKQGATTGHASTTPINTEYMRVLMLKAWHEITGRPYAEFYDTVMFSTYSDDNYWSTDLDPQVFSAELVSEYWLRRGVQVRVEGSSDNLGDISFLSKRLSLSDDHLQEVKDLTGMAPRVAIVHDRERLLQKFSDYKKRNTLRYRWEKYTALQMNCAHHRDVFDKVGEYLDVLEKELLKRPHNRKFIQQHPRKTYVEVLNLMYQPTDKTKQGLIVHSVEETTLQKLEGWWDTLRANIMTFDSDANTYARVLQQFTGLLEIGGLNVEDPSLFLKGPGELRHDDEFTLEHHLYLLNGCPESFEKMQMLASKSPFSAFMDIEGFWPRREVYSLSEETANGLRVKVLMLMGIYTLVAWLEQALFAVPVVGPIYRVFCTAKYMSEKAYSRLNSLYYAMFGDSSLVISSLMPKDRYFSIKVVAHNIWCSTTALDIWDHPGDVGALQNFVDTILKFGQDIHNLAFEGDISVVLPIPGTGERDKSADKRAWVGLDHHDSVLACKDHLVEGAIPLITAETAAGKSTDFISSLSQEYDTVIVACPRTILVEQNPVAATRLYAGCSDKLTPGVINFGTAGYLRRILGDLPNNSILVLDEFHELYEDGLWLLERYPGQCITISATPKFFGSDRLTNVHLTKSRALGHKITEEYRDGAGSREEAWEALRQFGETQDKVLVVLPSVRMVKTFEEHATRLFSNKRVCTLFRNNTEVKDADWYFATSVVDAGLTIPNLTVVIDTGWSLGFVEGEFVKRPSSHNVSEQRRGRTGRTNDGTYIRLKTEFCDDPFDFSTPFLCNNWEVASLWHPHFRRGLCHEKGVIESLPGGYNTLLESGNWSGLIYLVFLYERRGDVNAAREMYQHCRKFPFTKEFKHLMGPIENQPLHDLHHVEASLSRFRLPGQDGNFWSHDLHSVELINFAIPVPRHLRDVD</sequence>
<evidence type="ECO:0000256" key="5">
    <source>
        <dbReference type="ARBA" id="ARBA00022953"/>
    </source>
</evidence>
<dbReference type="Gene3D" id="3.30.70.270">
    <property type="match status" value="1"/>
</dbReference>
<keyword evidence="1" id="KW-0696">RNA-directed RNA polymerase</keyword>
<dbReference type="SUPFAM" id="SSF53756">
    <property type="entry name" value="UDP-Glycosyltransferase/glycogen phosphorylase"/>
    <property type="match status" value="1"/>
</dbReference>
<dbReference type="GO" id="GO:0006351">
    <property type="term" value="P:DNA-templated transcription"/>
    <property type="evidence" value="ECO:0007669"/>
    <property type="project" value="InterPro"/>
</dbReference>
<dbReference type="InterPro" id="IPR043128">
    <property type="entry name" value="Rev_trsase/Diguanyl_cyclase"/>
</dbReference>
<dbReference type="PROSITE" id="PS51858">
    <property type="entry name" value="PPPDE"/>
    <property type="match status" value="1"/>
</dbReference>
<accession>A0A5Q0QPJ5</accession>
<dbReference type="InterPro" id="IPR027417">
    <property type="entry name" value="P-loop_NTPase"/>
</dbReference>
<evidence type="ECO:0000256" key="1">
    <source>
        <dbReference type="ARBA" id="ARBA00022484"/>
    </source>
</evidence>
<dbReference type="GO" id="GO:0008233">
    <property type="term" value="F:peptidase activity"/>
    <property type="evidence" value="ECO:0007669"/>
    <property type="project" value="InterPro"/>
</dbReference>
<evidence type="ECO:0000259" key="7">
    <source>
        <dbReference type="PROSITE" id="PS51858"/>
    </source>
</evidence>
<evidence type="ECO:0000256" key="4">
    <source>
        <dbReference type="ARBA" id="ARBA00022741"/>
    </source>
</evidence>
<keyword evidence="5" id="KW-0693">Viral RNA replication</keyword>
<evidence type="ECO:0000259" key="6">
    <source>
        <dbReference type="PROSITE" id="PS51192"/>
    </source>
</evidence>
<dbReference type="InterPro" id="IPR014001">
    <property type="entry name" value="Helicase_ATP-bd"/>
</dbReference>
<proteinExistence type="predicted"/>
<dbReference type="InterPro" id="IPR001205">
    <property type="entry name" value="RNA-dir_pol_C"/>
</dbReference>
<dbReference type="InterPro" id="IPR008580">
    <property type="entry name" value="PPPDE_dom"/>
</dbReference>
<dbReference type="EMBL" id="MN172263">
    <property type="protein sequence ID" value="QGA30970.1"/>
    <property type="molecule type" value="Genomic_RNA"/>
</dbReference>
<dbReference type="Pfam" id="PF00680">
    <property type="entry name" value="RdRP_1"/>
    <property type="match status" value="1"/>
</dbReference>
<dbReference type="SUPFAM" id="SSF52540">
    <property type="entry name" value="P-loop containing nucleoside triphosphate hydrolases"/>
    <property type="match status" value="1"/>
</dbReference>
<dbReference type="PROSITE" id="PS51192">
    <property type="entry name" value="HELICASE_ATP_BIND_1"/>
    <property type="match status" value="1"/>
</dbReference>